<name>A0AAP2D9Z7_9BACT</name>
<dbReference type="EMBL" id="JAHESC010000014">
    <property type="protein sequence ID" value="MBT1687191.1"/>
    <property type="molecule type" value="Genomic_DNA"/>
</dbReference>
<reference evidence="2 3" key="1">
    <citation type="submission" date="2021-05" db="EMBL/GenBank/DDBJ databases">
        <title>A Polyphasic approach of four new species of the genus Ohtaekwangia: Ohtaekwangia histidinii sp. nov., Ohtaekwangia cretensis sp. nov., Ohtaekwangia indiensis sp. nov., Ohtaekwangia reichenbachii sp. nov. from diverse environment.</title>
        <authorList>
            <person name="Octaviana S."/>
        </authorList>
    </citation>
    <scope>NUCLEOTIDE SEQUENCE [LARGE SCALE GENOMIC DNA]</scope>
    <source>
        <strain evidence="2 3">PWU37</strain>
    </source>
</reference>
<dbReference type="RefSeq" id="WP_254090423.1">
    <property type="nucleotide sequence ID" value="NZ_JAHESC010000014.1"/>
</dbReference>
<comment type="caution">
    <text evidence="2">The sequence shown here is derived from an EMBL/GenBank/DDBJ whole genome shotgun (WGS) entry which is preliminary data.</text>
</comment>
<dbReference type="AlphaFoldDB" id="A0AAP2D9Z7"/>
<proteinExistence type="predicted"/>
<sequence>MLNKYLKDVLNILEENCIGLIPCSKAEVDNLEHQVKSNLPVAYKEYLLSMGKYSGRFNVGTDCFYPDILDLGKYANDLLEENNTGLMLPSDAFVFSMHQGYQFNFFKLLDGDDPQVFSYSEVYKTPEFRRISESFSSYLLAELSVHGINSKFGK</sequence>
<gene>
    <name evidence="2" type="ORF">KK078_11505</name>
</gene>
<dbReference type="SUPFAM" id="SSF160631">
    <property type="entry name" value="SMI1/KNR4-like"/>
    <property type="match status" value="1"/>
</dbReference>
<dbReference type="Pfam" id="PF09346">
    <property type="entry name" value="SMI1_KNR4"/>
    <property type="match status" value="1"/>
</dbReference>
<dbReference type="InterPro" id="IPR018958">
    <property type="entry name" value="Knr4/Smi1-like_dom"/>
</dbReference>
<feature type="domain" description="Knr4/Smi1-like" evidence="1">
    <location>
        <begin position="22"/>
        <end position="139"/>
    </location>
</feature>
<dbReference type="Proteomes" id="UP001319180">
    <property type="component" value="Unassembled WGS sequence"/>
</dbReference>
<evidence type="ECO:0000313" key="2">
    <source>
        <dbReference type="EMBL" id="MBT1687191.1"/>
    </source>
</evidence>
<evidence type="ECO:0000313" key="3">
    <source>
        <dbReference type="Proteomes" id="UP001319180"/>
    </source>
</evidence>
<protein>
    <submittedName>
        <fullName evidence="2">SMI1/KNR4 family protein</fullName>
    </submittedName>
</protein>
<organism evidence="2 3">
    <name type="scientific">Dawidia soli</name>
    <dbReference type="NCBI Taxonomy" id="2782352"/>
    <lineage>
        <taxon>Bacteria</taxon>
        <taxon>Pseudomonadati</taxon>
        <taxon>Bacteroidota</taxon>
        <taxon>Cytophagia</taxon>
        <taxon>Cytophagales</taxon>
        <taxon>Chryseotaleaceae</taxon>
        <taxon>Dawidia</taxon>
    </lineage>
</organism>
<accession>A0AAP2D9Z7</accession>
<dbReference type="Gene3D" id="3.40.1580.10">
    <property type="entry name" value="SMI1/KNR4-like"/>
    <property type="match status" value="1"/>
</dbReference>
<evidence type="ECO:0000259" key="1">
    <source>
        <dbReference type="Pfam" id="PF09346"/>
    </source>
</evidence>
<keyword evidence="3" id="KW-1185">Reference proteome</keyword>
<dbReference type="InterPro" id="IPR037883">
    <property type="entry name" value="Knr4/Smi1-like_sf"/>
</dbReference>